<dbReference type="RefSeq" id="WP_085304825.1">
    <property type="nucleotide sequence ID" value="NZ_AP022594.1"/>
</dbReference>
<dbReference type="InterPro" id="IPR013525">
    <property type="entry name" value="ABC2_TM"/>
</dbReference>
<dbReference type="GO" id="GO:1900753">
    <property type="term" value="P:doxorubicin transport"/>
    <property type="evidence" value="ECO:0007669"/>
    <property type="project" value="InterPro"/>
</dbReference>
<evidence type="ECO:0000256" key="3">
    <source>
        <dbReference type="ARBA" id="ARBA00022475"/>
    </source>
</evidence>
<evidence type="ECO:0000256" key="2">
    <source>
        <dbReference type="ARBA" id="ARBA00007783"/>
    </source>
</evidence>
<evidence type="ECO:0000256" key="1">
    <source>
        <dbReference type="ARBA" id="ARBA00004651"/>
    </source>
</evidence>
<evidence type="ECO:0000313" key="9">
    <source>
        <dbReference type="Proteomes" id="UP000193577"/>
    </source>
</evidence>
<evidence type="ECO:0000256" key="6">
    <source>
        <dbReference type="ARBA" id="ARBA00023136"/>
    </source>
</evidence>
<dbReference type="NCBIfam" id="TIGR00025">
    <property type="entry name" value="Mtu_efflux"/>
    <property type="match status" value="1"/>
</dbReference>
<protein>
    <submittedName>
        <fullName evidence="8">Antibiotic transporter</fullName>
    </submittedName>
</protein>
<dbReference type="GO" id="GO:0046677">
    <property type="term" value="P:response to antibiotic"/>
    <property type="evidence" value="ECO:0007669"/>
    <property type="project" value="UniProtKB-KW"/>
</dbReference>
<reference evidence="8 9" key="1">
    <citation type="submission" date="2017-04" db="EMBL/GenBank/DDBJ databases">
        <title>The new phylogeny of genus Mycobacterium.</title>
        <authorList>
            <person name="Tortoli E."/>
            <person name="Trovato A."/>
            <person name="Cirillo D.M."/>
        </authorList>
    </citation>
    <scope>NUCLEOTIDE SEQUENCE [LARGE SCALE GENOMIC DNA]</scope>
    <source>
        <strain evidence="8 9">KCTC 19819</strain>
    </source>
</reference>
<gene>
    <name evidence="8" type="ORF">B8W67_15270</name>
</gene>
<organism evidence="8 9">
    <name type="scientific">Mycolicibacillus koreensis</name>
    <dbReference type="NCBI Taxonomy" id="1069220"/>
    <lineage>
        <taxon>Bacteria</taxon>
        <taxon>Bacillati</taxon>
        <taxon>Actinomycetota</taxon>
        <taxon>Actinomycetes</taxon>
        <taxon>Mycobacteriales</taxon>
        <taxon>Mycobacteriaceae</taxon>
        <taxon>Mycolicibacillus</taxon>
    </lineage>
</organism>
<keyword evidence="9" id="KW-1185">Reference proteome</keyword>
<dbReference type="PANTHER" id="PTHR43077">
    <property type="entry name" value="TRANSPORT PERMEASE YVFS-RELATED"/>
    <property type="match status" value="1"/>
</dbReference>
<keyword evidence="4" id="KW-0812">Transmembrane</keyword>
<dbReference type="GO" id="GO:0140359">
    <property type="term" value="F:ABC-type transporter activity"/>
    <property type="evidence" value="ECO:0007669"/>
    <property type="project" value="InterPro"/>
</dbReference>
<name>A0A7I7SBX1_9MYCO</name>
<evidence type="ECO:0000256" key="4">
    <source>
        <dbReference type="ARBA" id="ARBA00022692"/>
    </source>
</evidence>
<dbReference type="PIRSF" id="PIRSF006648">
    <property type="entry name" value="DrrB"/>
    <property type="match status" value="1"/>
</dbReference>
<dbReference type="InterPro" id="IPR004377">
    <property type="entry name" value="ABC_transpt_DrrB/DrrC"/>
</dbReference>
<keyword evidence="3" id="KW-1003">Cell membrane</keyword>
<evidence type="ECO:0000256" key="7">
    <source>
        <dbReference type="ARBA" id="ARBA00023251"/>
    </source>
</evidence>
<dbReference type="InterPro" id="IPR000412">
    <property type="entry name" value="ABC_2_transport"/>
</dbReference>
<accession>A0A7I7SBX1</accession>
<dbReference type="GO" id="GO:0043190">
    <property type="term" value="C:ATP-binding cassette (ABC) transporter complex"/>
    <property type="evidence" value="ECO:0007669"/>
    <property type="project" value="InterPro"/>
</dbReference>
<comment type="similarity">
    <text evidence="2">Belongs to the ABC-2 integral membrane protein family.</text>
</comment>
<dbReference type="GO" id="GO:0043215">
    <property type="term" value="P:daunorubicin transport"/>
    <property type="evidence" value="ECO:0007669"/>
    <property type="project" value="InterPro"/>
</dbReference>
<dbReference type="Pfam" id="PF12698">
    <property type="entry name" value="ABC2_membrane_3"/>
    <property type="match status" value="1"/>
</dbReference>
<keyword evidence="5" id="KW-1133">Transmembrane helix</keyword>
<dbReference type="Proteomes" id="UP000193577">
    <property type="component" value="Unassembled WGS sequence"/>
</dbReference>
<dbReference type="PANTHER" id="PTHR43077:SF8">
    <property type="entry name" value="DOXORUBICIN RESISTANCE ABC TRANSPORTER PERMEASE PROTEIN DRRB"/>
    <property type="match status" value="1"/>
</dbReference>
<evidence type="ECO:0000256" key="5">
    <source>
        <dbReference type="ARBA" id="ARBA00022989"/>
    </source>
</evidence>
<keyword evidence="6" id="KW-0472">Membrane</keyword>
<keyword evidence="7" id="KW-0046">Antibiotic resistance</keyword>
<dbReference type="OrthoDB" id="8988363at2"/>
<dbReference type="EMBL" id="NCXO01000038">
    <property type="protein sequence ID" value="OSC32168.1"/>
    <property type="molecule type" value="Genomic_DNA"/>
</dbReference>
<dbReference type="InterPro" id="IPR051328">
    <property type="entry name" value="T7SS_ABC-Transporter"/>
</dbReference>
<evidence type="ECO:0000313" key="8">
    <source>
        <dbReference type="EMBL" id="OSC32168.1"/>
    </source>
</evidence>
<comment type="caution">
    <text evidence="8">The sequence shown here is derived from an EMBL/GenBank/DDBJ whole genome shotgun (WGS) entry which is preliminary data.</text>
</comment>
<proteinExistence type="inferred from homology"/>
<comment type="subcellular location">
    <subcellularLocation>
        <location evidence="1">Cell membrane</location>
        <topology evidence="1">Multi-pass membrane protein</topology>
    </subcellularLocation>
</comment>
<sequence>MSVAAVDLRATRPPVSTRQQWWVLTVRTIAPTLRNGELVTQVAASIMFTVGFYIPLKQMMSVFAADMSSYAQYLMPLIGLQAIAFASVSAAFRSATDAVQGINRRFRAMPIAPLTPLAARMSASMYRCAIALAVSLACGHVIGFRFYGGLVHTVGFCALLLLIGVALSLLGDWIGTATENPEATMPMMLLPQLIFGLLSVGIQPVERFPDWIRGFVRNQPISQFVYALRALAGDSTPGAGVVTWSTLGPTLLWVVAVIVALIPLHVVVSGRRR</sequence>
<dbReference type="AlphaFoldDB" id="A0A7I7SBX1"/>